<feature type="compositionally biased region" description="Acidic residues" evidence="1">
    <location>
        <begin position="96"/>
        <end position="108"/>
    </location>
</feature>
<dbReference type="AlphaFoldDB" id="A0A9P3HC69"/>
<evidence type="ECO:0000256" key="1">
    <source>
        <dbReference type="SAM" id="MobiDB-lite"/>
    </source>
</evidence>
<feature type="region of interest" description="Disordered" evidence="1">
    <location>
        <begin position="1"/>
        <end position="109"/>
    </location>
</feature>
<feature type="compositionally biased region" description="Gly residues" evidence="1">
    <location>
        <begin position="36"/>
        <end position="49"/>
    </location>
</feature>
<dbReference type="EMBL" id="BQFW01000008">
    <property type="protein sequence ID" value="GJJ73783.1"/>
    <property type="molecule type" value="Genomic_DNA"/>
</dbReference>
<dbReference type="GO" id="GO:0010972">
    <property type="term" value="P:negative regulation of G2/M transition of mitotic cell cycle"/>
    <property type="evidence" value="ECO:0007669"/>
    <property type="project" value="TreeGrafter"/>
</dbReference>
<feature type="compositionally biased region" description="Low complexity" evidence="1">
    <location>
        <begin position="26"/>
        <end position="35"/>
    </location>
</feature>
<feature type="compositionally biased region" description="Pro residues" evidence="1">
    <location>
        <begin position="300"/>
        <end position="319"/>
    </location>
</feature>
<proteinExistence type="predicted"/>
<evidence type="ECO:0000313" key="2">
    <source>
        <dbReference type="EMBL" id="GJJ73783.1"/>
    </source>
</evidence>
<feature type="region of interest" description="Disordered" evidence="1">
    <location>
        <begin position="273"/>
        <end position="341"/>
    </location>
</feature>
<comment type="caution">
    <text evidence="2">The sequence shown here is derived from an EMBL/GenBank/DDBJ whole genome shotgun (WGS) entry which is preliminary data.</text>
</comment>
<accession>A0A9P3HC69</accession>
<reference evidence="2" key="2">
    <citation type="journal article" date="2022" name="Microbiol. Resour. Announc.">
        <title>Whole-Genome Sequence of Entomortierella parvispora E1425, a Mucoromycotan Fungus Associated with Burkholderiaceae-Related Endosymbiotic Bacteria.</title>
        <authorList>
            <person name="Herlambang A."/>
            <person name="Guo Y."/>
            <person name="Takashima Y."/>
            <person name="Narisawa K."/>
            <person name="Ohta H."/>
            <person name="Nishizawa T."/>
        </authorList>
    </citation>
    <scope>NUCLEOTIDE SEQUENCE</scope>
    <source>
        <strain evidence="2">E1425</strain>
    </source>
</reference>
<dbReference type="Proteomes" id="UP000827284">
    <property type="component" value="Unassembled WGS sequence"/>
</dbReference>
<feature type="compositionally biased region" description="Acidic residues" evidence="1">
    <location>
        <begin position="65"/>
        <end position="74"/>
    </location>
</feature>
<evidence type="ECO:0000313" key="3">
    <source>
        <dbReference type="Proteomes" id="UP000827284"/>
    </source>
</evidence>
<gene>
    <name evidence="2" type="ORF">EMPS_06141</name>
</gene>
<name>A0A9P3HC69_9FUNG</name>
<sequence>MRPDPHKQAASRKYHNKVRGRGGSVAGSNSEASAAGRGGRGGAGAGRGRGGGREGYRGHSGNIQENDDEDENEDGTPRKSYARRKITSNADRYLEREDEVTESEELEQGIDRQTLAFKELLKDSDQKQTFDPAAYFRFKSEKEVEVQDPLENSQQARKLLEVRLNDIEEALMTLSIKDRLFLRESDARALDEDLVGKVSLSKGKPIVPKLVRGEAAADILIKPSGPTPTTGVQRNVTLMDSYSKAAMVEAAGSKITDQASLDADLDDLLDITKSYGKSRSGPSRPTNNQESSELGRKPRLPPPSKGKTPPAQPKGPLPGGPKKGSGKGANDAEWLDSILGI</sequence>
<organism evidence="2 3">
    <name type="scientific">Entomortierella parvispora</name>
    <dbReference type="NCBI Taxonomy" id="205924"/>
    <lineage>
        <taxon>Eukaryota</taxon>
        <taxon>Fungi</taxon>
        <taxon>Fungi incertae sedis</taxon>
        <taxon>Mucoromycota</taxon>
        <taxon>Mortierellomycotina</taxon>
        <taxon>Mortierellomycetes</taxon>
        <taxon>Mortierellales</taxon>
        <taxon>Mortierellaceae</taxon>
        <taxon>Entomortierella</taxon>
    </lineage>
</organism>
<dbReference type="OrthoDB" id="5596566at2759"/>
<feature type="compositionally biased region" description="Polar residues" evidence="1">
    <location>
        <begin position="275"/>
        <end position="292"/>
    </location>
</feature>
<dbReference type="InterPro" id="IPR026187">
    <property type="entry name" value="Aven"/>
</dbReference>
<reference evidence="2" key="1">
    <citation type="submission" date="2021-11" db="EMBL/GenBank/DDBJ databases">
        <authorList>
            <person name="Herlambang A."/>
            <person name="Guo Y."/>
            <person name="Takashima Y."/>
            <person name="Nishizawa T."/>
        </authorList>
    </citation>
    <scope>NUCLEOTIDE SEQUENCE</scope>
    <source>
        <strain evidence="2">E1425</strain>
    </source>
</reference>
<dbReference type="PANTHER" id="PTHR16524:SF2">
    <property type="entry name" value="CELL DEATH REGULATOR AVEN"/>
    <property type="match status" value="1"/>
</dbReference>
<protein>
    <submittedName>
        <fullName evidence="2">Uncharacterized protein</fullName>
    </submittedName>
</protein>
<feature type="compositionally biased region" description="Basic residues" evidence="1">
    <location>
        <begin position="9"/>
        <end position="20"/>
    </location>
</feature>
<dbReference type="PANTHER" id="PTHR16524">
    <property type="entry name" value="CELL DEATH REGULATOR AVEN"/>
    <property type="match status" value="1"/>
</dbReference>
<keyword evidence="3" id="KW-1185">Reference proteome</keyword>